<evidence type="ECO:0000313" key="2">
    <source>
        <dbReference type="EMBL" id="MCY6958382.1"/>
    </source>
</evidence>
<dbReference type="Proteomes" id="UP001144612">
    <property type="component" value="Unassembled WGS sequence"/>
</dbReference>
<gene>
    <name evidence="2" type="ORF">OW729_07175</name>
</gene>
<evidence type="ECO:0008006" key="4">
    <source>
        <dbReference type="Google" id="ProtNLM"/>
    </source>
</evidence>
<keyword evidence="1" id="KW-1133">Transmembrane helix</keyword>
<keyword evidence="1" id="KW-0812">Transmembrane</keyword>
<name>A0ABT4D7W5_9CLOT</name>
<feature type="transmembrane region" description="Helical" evidence="1">
    <location>
        <begin position="12"/>
        <end position="31"/>
    </location>
</feature>
<accession>A0ABT4D7W5</accession>
<organism evidence="2 3">
    <name type="scientific">Clostridium brassicae</name>
    <dbReference type="NCBI Taxonomy" id="2999072"/>
    <lineage>
        <taxon>Bacteria</taxon>
        <taxon>Bacillati</taxon>
        <taxon>Bacillota</taxon>
        <taxon>Clostridia</taxon>
        <taxon>Eubacteriales</taxon>
        <taxon>Clostridiaceae</taxon>
        <taxon>Clostridium</taxon>
    </lineage>
</organism>
<dbReference type="EMBL" id="JAPQFJ010000005">
    <property type="protein sequence ID" value="MCY6958382.1"/>
    <property type="molecule type" value="Genomic_DNA"/>
</dbReference>
<feature type="transmembrane region" description="Helical" evidence="1">
    <location>
        <begin position="336"/>
        <end position="363"/>
    </location>
</feature>
<evidence type="ECO:0000313" key="3">
    <source>
        <dbReference type="Proteomes" id="UP001144612"/>
    </source>
</evidence>
<reference evidence="2" key="1">
    <citation type="submission" date="2022-12" db="EMBL/GenBank/DDBJ databases">
        <title>Clostridium sp. nov., isolated from industrial wastewater.</title>
        <authorList>
            <person name="Jiayan W."/>
        </authorList>
    </citation>
    <scope>NUCLEOTIDE SEQUENCE</scope>
    <source>
        <strain evidence="2">ZC22-4</strain>
    </source>
</reference>
<proteinExistence type="predicted"/>
<dbReference type="RefSeq" id="WP_268060794.1">
    <property type="nucleotide sequence ID" value="NZ_JAPQFJ010000005.1"/>
</dbReference>
<feature type="transmembrane region" description="Helical" evidence="1">
    <location>
        <begin position="369"/>
        <end position="386"/>
    </location>
</feature>
<keyword evidence="3" id="KW-1185">Reference proteome</keyword>
<feature type="transmembrane region" description="Helical" evidence="1">
    <location>
        <begin position="201"/>
        <end position="221"/>
    </location>
</feature>
<protein>
    <recommendedName>
        <fullName evidence="4">ABC transporter permease</fullName>
    </recommendedName>
</protein>
<evidence type="ECO:0000256" key="1">
    <source>
        <dbReference type="SAM" id="Phobius"/>
    </source>
</evidence>
<feature type="transmembrane region" description="Helical" evidence="1">
    <location>
        <begin position="291"/>
        <end position="324"/>
    </location>
</feature>
<keyword evidence="1" id="KW-0472">Membrane</keyword>
<sequence>MRIFINELKKIFNLKNILVLLLINVALYFLFVEFDIEYFPNGRPENDAYRIGVSIINEKGNNLKDEDTNYLCKMKENMRKKANDYLKNNEKAKKLNIKDYVNFEEERSKAQGARSKDLENFHDDIFFKDGVNVFWELQTIDYYINNFKYKEERLKVLQTEEDHFKFSQTKKAYKDRLNEIRKNKSQNSILPWFVFENYNNLIRYSSIAIIISIIFMIAPIFTRDARNSLELLQYTTRKGRNLYKDKIKTAIIASLIIMTIQLGVLSFLYTTRTYSVNMFYNSNINSCFTGYLFWVNITFIQYIILTGVLLYIVGIIVTLITCYVSRKISNYMPLIGTLIPVSVFLIYITKSVIVNIVGIIGVFKYKVPIIIAVLTLISTTSVVTRYRKEKKIDIVL</sequence>
<feature type="transmembrane region" description="Helical" evidence="1">
    <location>
        <begin position="250"/>
        <end position="271"/>
    </location>
</feature>
<comment type="caution">
    <text evidence="2">The sequence shown here is derived from an EMBL/GenBank/DDBJ whole genome shotgun (WGS) entry which is preliminary data.</text>
</comment>